<evidence type="ECO:0000256" key="1">
    <source>
        <dbReference type="SAM" id="MobiDB-lite"/>
    </source>
</evidence>
<dbReference type="EMBL" id="JBHFFA010000008">
    <property type="protein sequence ID" value="KAL2609937.1"/>
    <property type="molecule type" value="Genomic_DNA"/>
</dbReference>
<proteinExistence type="predicted"/>
<dbReference type="AlphaFoldDB" id="A0ABD1XLW2"/>
<feature type="region of interest" description="Disordered" evidence="1">
    <location>
        <begin position="1"/>
        <end position="34"/>
    </location>
</feature>
<evidence type="ECO:0000313" key="3">
    <source>
        <dbReference type="Proteomes" id="UP001605036"/>
    </source>
</evidence>
<organism evidence="2 3">
    <name type="scientific">Riccia fluitans</name>
    <dbReference type="NCBI Taxonomy" id="41844"/>
    <lineage>
        <taxon>Eukaryota</taxon>
        <taxon>Viridiplantae</taxon>
        <taxon>Streptophyta</taxon>
        <taxon>Embryophyta</taxon>
        <taxon>Marchantiophyta</taxon>
        <taxon>Marchantiopsida</taxon>
        <taxon>Marchantiidae</taxon>
        <taxon>Marchantiales</taxon>
        <taxon>Ricciaceae</taxon>
        <taxon>Riccia</taxon>
    </lineage>
</organism>
<feature type="compositionally biased region" description="Polar residues" evidence="1">
    <location>
        <begin position="24"/>
        <end position="34"/>
    </location>
</feature>
<comment type="caution">
    <text evidence="2">The sequence shown here is derived from an EMBL/GenBank/DDBJ whole genome shotgun (WGS) entry which is preliminary data.</text>
</comment>
<dbReference type="Proteomes" id="UP001605036">
    <property type="component" value="Unassembled WGS sequence"/>
</dbReference>
<name>A0ABD1XLW2_9MARC</name>
<accession>A0ABD1XLW2</accession>
<evidence type="ECO:0000313" key="2">
    <source>
        <dbReference type="EMBL" id="KAL2609937.1"/>
    </source>
</evidence>
<gene>
    <name evidence="2" type="ORF">R1flu_028510</name>
</gene>
<protein>
    <submittedName>
        <fullName evidence="2">Uncharacterized protein</fullName>
    </submittedName>
</protein>
<reference evidence="2 3" key="1">
    <citation type="submission" date="2024-09" db="EMBL/GenBank/DDBJ databases">
        <title>Chromosome-scale assembly of Riccia fluitans.</title>
        <authorList>
            <person name="Paukszto L."/>
            <person name="Sawicki J."/>
            <person name="Karawczyk K."/>
            <person name="Piernik-Szablinska J."/>
            <person name="Szczecinska M."/>
            <person name="Mazdziarz M."/>
        </authorList>
    </citation>
    <scope>NUCLEOTIDE SEQUENCE [LARGE SCALE GENOMIC DNA]</scope>
    <source>
        <strain evidence="2">Rf_01</strain>
        <tissue evidence="2">Aerial parts of the thallus</tissue>
    </source>
</reference>
<sequence>MEKLARAGMINANEEITKQHETSSIKSTSSRNNKAVMTNGQLGSAELRLPGSGEKLLPGRQPVALIRNSREMVTLLSPSATATVNDFSSPTRNSVPTWRSPESSKCFAKLLQLLWAHS</sequence>
<keyword evidence="3" id="KW-1185">Reference proteome</keyword>